<dbReference type="InterPro" id="IPR003595">
    <property type="entry name" value="Tyr_Pase_cat"/>
</dbReference>
<evidence type="ECO:0000256" key="3">
    <source>
        <dbReference type="ARBA" id="ARBA00022912"/>
    </source>
</evidence>
<dbReference type="SUPFAM" id="SSF52799">
    <property type="entry name" value="(Phosphotyrosine protein) phosphatases II"/>
    <property type="match status" value="1"/>
</dbReference>
<dbReference type="InterPro" id="IPR000387">
    <property type="entry name" value="Tyr_Pase_dom"/>
</dbReference>
<reference evidence="10" key="1">
    <citation type="submission" date="2022-08" db="EMBL/GenBank/DDBJ databases">
        <title>Genome sequencing of akame (Lates japonicus).</title>
        <authorList>
            <person name="Hashiguchi Y."/>
            <person name="Takahashi H."/>
        </authorList>
    </citation>
    <scope>NUCLEOTIDE SEQUENCE</scope>
    <source>
        <strain evidence="10">Kochi</strain>
    </source>
</reference>
<dbReference type="FunFam" id="3.90.190.10:FF:000027">
    <property type="entry name" value="Protein tyrosine phosphatase domain containing 1"/>
    <property type="match status" value="1"/>
</dbReference>
<dbReference type="Pfam" id="PF07004">
    <property type="entry name" value="SHIPPO-rpt"/>
    <property type="match status" value="4"/>
</dbReference>
<organism evidence="10 11">
    <name type="scientific">Lates japonicus</name>
    <name type="common">Japanese lates</name>
    <dbReference type="NCBI Taxonomy" id="270547"/>
    <lineage>
        <taxon>Eukaryota</taxon>
        <taxon>Metazoa</taxon>
        <taxon>Chordata</taxon>
        <taxon>Craniata</taxon>
        <taxon>Vertebrata</taxon>
        <taxon>Euteleostomi</taxon>
        <taxon>Actinopterygii</taxon>
        <taxon>Neopterygii</taxon>
        <taxon>Teleostei</taxon>
        <taxon>Neoteleostei</taxon>
        <taxon>Acanthomorphata</taxon>
        <taxon>Carangaria</taxon>
        <taxon>Carangaria incertae sedis</taxon>
        <taxon>Centropomidae</taxon>
        <taxon>Lates</taxon>
    </lineage>
</organism>
<dbReference type="Pfam" id="PF00782">
    <property type="entry name" value="DSPc"/>
    <property type="match status" value="1"/>
</dbReference>
<evidence type="ECO:0000256" key="7">
    <source>
        <dbReference type="SAM" id="MobiDB-lite"/>
    </source>
</evidence>
<evidence type="ECO:0000256" key="2">
    <source>
        <dbReference type="ARBA" id="ARBA00022801"/>
    </source>
</evidence>
<feature type="region of interest" description="Disordered" evidence="7">
    <location>
        <begin position="660"/>
        <end position="736"/>
    </location>
</feature>
<dbReference type="AlphaFoldDB" id="A0AAD3R7R7"/>
<dbReference type="CDD" id="cd14506">
    <property type="entry name" value="PTP_PTPDC1"/>
    <property type="match status" value="1"/>
</dbReference>
<name>A0AAD3R7R7_LATJO</name>
<dbReference type="InterPro" id="IPR029021">
    <property type="entry name" value="Prot-tyrosine_phosphatase-like"/>
</dbReference>
<evidence type="ECO:0000259" key="8">
    <source>
        <dbReference type="PROSITE" id="PS50054"/>
    </source>
</evidence>
<evidence type="ECO:0000313" key="10">
    <source>
        <dbReference type="EMBL" id="GLD60314.1"/>
    </source>
</evidence>
<comment type="similarity">
    <text evidence="5">Belongs to the protein-tyrosine phosphatase family. Non-receptor class PTPDC1 subfamily.</text>
</comment>
<accession>A0AAD3R7R7</accession>
<protein>
    <recommendedName>
        <fullName evidence="6">Protein tyrosine phosphatase domain-containing protein 1</fullName>
    </recommendedName>
</protein>
<dbReference type="PROSITE" id="PS50056">
    <property type="entry name" value="TYR_PHOSPHATASE_2"/>
    <property type="match status" value="1"/>
</dbReference>
<dbReference type="GO" id="GO:0060271">
    <property type="term" value="P:cilium assembly"/>
    <property type="evidence" value="ECO:0007669"/>
    <property type="project" value="InterPro"/>
</dbReference>
<dbReference type="SMART" id="SM00404">
    <property type="entry name" value="PTPc_motif"/>
    <property type="match status" value="1"/>
</dbReference>
<feature type="domain" description="Tyrosine specific protein phosphatases" evidence="9">
    <location>
        <begin position="146"/>
        <end position="213"/>
    </location>
</feature>
<gene>
    <name evidence="10" type="ORF">AKAME5_001222500</name>
</gene>
<evidence type="ECO:0000259" key="9">
    <source>
        <dbReference type="PROSITE" id="PS50056"/>
    </source>
</evidence>
<keyword evidence="3" id="KW-0904">Protein phosphatase</keyword>
<evidence type="ECO:0000256" key="5">
    <source>
        <dbReference type="ARBA" id="ARBA00060867"/>
    </source>
</evidence>
<dbReference type="PROSITE" id="PS50054">
    <property type="entry name" value="TYR_PHOSPHATASE_DUAL"/>
    <property type="match status" value="1"/>
</dbReference>
<dbReference type="InterPro" id="IPR010736">
    <property type="entry name" value="SHIPPO-rpt"/>
</dbReference>
<dbReference type="InterPro" id="IPR020422">
    <property type="entry name" value="TYR_PHOSPHATASE_DUAL_dom"/>
</dbReference>
<dbReference type="PROSITE" id="PS00383">
    <property type="entry name" value="TYR_PHOSPHATASE_1"/>
    <property type="match status" value="1"/>
</dbReference>
<dbReference type="InterPro" id="IPR049573">
    <property type="entry name" value="PTPDC1_PTP"/>
</dbReference>
<dbReference type="Proteomes" id="UP001279410">
    <property type="component" value="Unassembled WGS sequence"/>
</dbReference>
<comment type="caution">
    <text evidence="10">The sequence shown here is derived from an EMBL/GenBank/DDBJ whole genome shotgun (WGS) entry which is preliminary data.</text>
</comment>
<proteinExistence type="inferred from homology"/>
<evidence type="ECO:0000256" key="1">
    <source>
        <dbReference type="ARBA" id="ARBA00022794"/>
    </source>
</evidence>
<evidence type="ECO:0000256" key="4">
    <source>
        <dbReference type="ARBA" id="ARBA00056295"/>
    </source>
</evidence>
<dbReference type="PANTHER" id="PTHR23339">
    <property type="entry name" value="TYROSINE SPECIFIC PROTEIN PHOSPHATASE AND DUAL SPECIFICITY PROTEIN PHOSPHATASE"/>
    <property type="match status" value="1"/>
</dbReference>
<evidence type="ECO:0000256" key="6">
    <source>
        <dbReference type="ARBA" id="ARBA00072096"/>
    </source>
</evidence>
<keyword evidence="2" id="KW-0378">Hydrolase</keyword>
<dbReference type="InterPro" id="IPR000340">
    <property type="entry name" value="Dual-sp_phosphatase_cat-dom"/>
</dbReference>
<dbReference type="GO" id="GO:0004725">
    <property type="term" value="F:protein tyrosine phosphatase activity"/>
    <property type="evidence" value="ECO:0007669"/>
    <property type="project" value="InterPro"/>
</dbReference>
<evidence type="ECO:0000313" key="11">
    <source>
        <dbReference type="Proteomes" id="UP001279410"/>
    </source>
</evidence>
<keyword evidence="1" id="KW-0970">Cilium biogenesis/degradation</keyword>
<dbReference type="InterPro" id="IPR016130">
    <property type="entry name" value="Tyr_Pase_AS"/>
</dbReference>
<feature type="domain" description="Tyrosine-protein phosphatase" evidence="8">
    <location>
        <begin position="60"/>
        <end position="224"/>
    </location>
</feature>
<sequence length="844" mass="93314">MPTLTTHLPVPRPSYSQARENLVKAIPPRVLCLLACGGIDCRYEGPDCWKLNQQVIRGIFSSWVTDDIIAMARPSNHLIEKYNIIEQFQRMNIRSIINMQLPGEHAHCGPPLDPDSGFTYSPQIFMDNDIYFYNFGMPDFGVSSLVGIIDGVKVLAFAVREGRVAVHCHAGLGRTGVLIACYLIYTLRISPSEAVHYVRIKRPRSIQTRTQISQVFDFARLLGTQLVQYPDLSLRHGAPFTLQHYLNRQALLLHGQEARNLRHTPKVVYLLCVCISCLALGLPAPPEVHAELEKRSALRTLSRTVRETLVAKQYLPLLREGRKGSWAGSGSLSSWDEPLGFLERKREVLLDKRSYSDSDLSKITVNEDLELGPYCTSALGNERHWCVQDLIQPDLRPVGPLLATLSPGHQTSKKESHTLNIPISGMKISKNCAQRSKCTARKVLPKYRSNIEVTMIPAMKKADDKTNVNALKQSDLCYIKLCRNLHNPGPTSVARAVAKAMADLGPPGETILQRSALLQEELNSSECGWALLVTESDSSVLSCLLWTWLEKLRDPVLSAEDVDRLCIGANNRKPLSVLKTDRDLCKVMASVEPWVGTWRPHKPRGPIAALYGSPGPKYALPGLTGVFKHDPTKYKAPMFSCGKRYDKSSSDCSPGPRYLIPSNITRAGRDGTPAFSLHSRPKQPELFQAPGPGHYSPERSRKSVFRSPPAYSLSGRSKDMTTNQTPGPASYSLPPVLGPKTAATSAAPTYSLCGRSKTGSFHEDLKKTPGPAAYKVVDPCIYRQKPPQYSMTGRNFAPGETTKKPGPGAHYPEHVTLTKGKAPSFSFGLRHSEYISPLIVNVAD</sequence>
<keyword evidence="11" id="KW-1185">Reference proteome</keyword>
<dbReference type="InterPro" id="IPR050561">
    <property type="entry name" value="PTP"/>
</dbReference>
<dbReference type="EMBL" id="BRZM01000040">
    <property type="protein sequence ID" value="GLD60314.1"/>
    <property type="molecule type" value="Genomic_DNA"/>
</dbReference>
<dbReference type="SMART" id="SM00195">
    <property type="entry name" value="DSPc"/>
    <property type="match status" value="1"/>
</dbReference>
<dbReference type="Gene3D" id="3.90.190.10">
    <property type="entry name" value="Protein tyrosine phosphatase superfamily"/>
    <property type="match status" value="1"/>
</dbReference>
<comment type="function">
    <text evidence="4">May play roles in cilia formation and/or maintenance.</text>
</comment>